<name>A0ABP1DED4_9APHY</name>
<dbReference type="PANTHER" id="PTHR28595:SF1">
    <property type="entry name" value="LARGE RIBOSOMAL SUBUNIT PROTEIN ML54"/>
    <property type="match status" value="1"/>
</dbReference>
<dbReference type="Proteomes" id="UP001497453">
    <property type="component" value="Chromosome 3"/>
</dbReference>
<feature type="region of interest" description="Disordered" evidence="8">
    <location>
        <begin position="28"/>
        <end position="56"/>
    </location>
</feature>
<evidence type="ECO:0000256" key="3">
    <source>
        <dbReference type="ARBA" id="ARBA00022980"/>
    </source>
</evidence>
<comment type="subcellular location">
    <subcellularLocation>
        <location evidence="1">Mitochondrion</location>
    </subcellularLocation>
</comment>
<evidence type="ECO:0000256" key="2">
    <source>
        <dbReference type="ARBA" id="ARBA00022946"/>
    </source>
</evidence>
<organism evidence="9 10">
    <name type="scientific">Somion occarium</name>
    <dbReference type="NCBI Taxonomy" id="3059160"/>
    <lineage>
        <taxon>Eukaryota</taxon>
        <taxon>Fungi</taxon>
        <taxon>Dikarya</taxon>
        <taxon>Basidiomycota</taxon>
        <taxon>Agaricomycotina</taxon>
        <taxon>Agaricomycetes</taxon>
        <taxon>Polyporales</taxon>
        <taxon>Cerrenaceae</taxon>
        <taxon>Somion</taxon>
    </lineage>
</organism>
<keyword evidence="3" id="KW-0689">Ribosomal protein</keyword>
<evidence type="ECO:0000256" key="1">
    <source>
        <dbReference type="ARBA" id="ARBA00004173"/>
    </source>
</evidence>
<dbReference type="PANTHER" id="PTHR28595">
    <property type="entry name" value="39S RIBOSOMAL PROTEIN L54, MITOCHONDRIAL"/>
    <property type="match status" value="1"/>
</dbReference>
<evidence type="ECO:0000313" key="10">
    <source>
        <dbReference type="Proteomes" id="UP001497453"/>
    </source>
</evidence>
<evidence type="ECO:0000256" key="8">
    <source>
        <dbReference type="SAM" id="MobiDB-lite"/>
    </source>
</evidence>
<dbReference type="InterPro" id="IPR013870">
    <property type="entry name" value="Ribosomal_mL54"/>
</dbReference>
<reference evidence="10" key="1">
    <citation type="submission" date="2024-04" db="EMBL/GenBank/DDBJ databases">
        <authorList>
            <person name="Shaw F."/>
            <person name="Minotto A."/>
        </authorList>
    </citation>
    <scope>NUCLEOTIDE SEQUENCE [LARGE SCALE GENOMIC DNA]</scope>
</reference>
<accession>A0ABP1DED4</accession>
<evidence type="ECO:0000256" key="6">
    <source>
        <dbReference type="ARBA" id="ARBA00033752"/>
    </source>
</evidence>
<proteinExistence type="inferred from homology"/>
<evidence type="ECO:0000256" key="4">
    <source>
        <dbReference type="ARBA" id="ARBA00023128"/>
    </source>
</evidence>
<dbReference type="Pfam" id="PF08561">
    <property type="entry name" value="Ribosomal_L37"/>
    <property type="match status" value="1"/>
</dbReference>
<evidence type="ECO:0000256" key="7">
    <source>
        <dbReference type="ARBA" id="ARBA00035179"/>
    </source>
</evidence>
<evidence type="ECO:0000256" key="5">
    <source>
        <dbReference type="ARBA" id="ARBA00023274"/>
    </source>
</evidence>
<keyword evidence="2" id="KW-0809">Transit peptide</keyword>
<gene>
    <name evidence="9" type="ORF">GFSPODELE1_LOCUS5406</name>
</gene>
<dbReference type="EMBL" id="OZ037946">
    <property type="protein sequence ID" value="CAL1705388.1"/>
    <property type="molecule type" value="Genomic_DNA"/>
</dbReference>
<keyword evidence="10" id="KW-1185">Reference proteome</keyword>
<keyword evidence="5" id="KW-0687">Ribonucleoprotein</keyword>
<sequence length="129" mass="14182">MSLCFLRRPQPLFNACRSAQRCYASQSKPLEANTVNASPKGQATSSTAVDEPATTASSCPEGTILNGLAFLKGQPPVVALADDAYPPWLWKLLEPKIIPDDGPGGVAEKVRLRKERRQRIRDQNFMKTQ</sequence>
<evidence type="ECO:0000313" key="9">
    <source>
        <dbReference type="EMBL" id="CAL1705388.1"/>
    </source>
</evidence>
<comment type="similarity">
    <text evidence="6">Belongs to the mitochondrion-specific ribosomal protein mL54 family.</text>
</comment>
<protein>
    <recommendedName>
        <fullName evidence="7">Large ribosomal subunit protein mL54</fullName>
    </recommendedName>
</protein>
<keyword evidence="4" id="KW-0496">Mitochondrion</keyword>